<reference evidence="1 2" key="1">
    <citation type="submission" date="2024-11" db="EMBL/GenBank/DDBJ databases">
        <title>Chromosome-level genome assembly of the freshwater bivalve Anodonta woodiana.</title>
        <authorList>
            <person name="Chen X."/>
        </authorList>
    </citation>
    <scope>NUCLEOTIDE SEQUENCE [LARGE SCALE GENOMIC DNA]</scope>
    <source>
        <strain evidence="1">MN2024</strain>
        <tissue evidence="1">Gills</tissue>
    </source>
</reference>
<dbReference type="AlphaFoldDB" id="A0ABD3VSU8"/>
<comment type="caution">
    <text evidence="1">The sequence shown here is derived from an EMBL/GenBank/DDBJ whole genome shotgun (WGS) entry which is preliminary data.</text>
</comment>
<keyword evidence="2" id="KW-1185">Reference proteome</keyword>
<dbReference type="Proteomes" id="UP001634394">
    <property type="component" value="Unassembled WGS sequence"/>
</dbReference>
<name>A0ABD3VSU8_SINWO</name>
<accession>A0ABD3VSU8</accession>
<organism evidence="1 2">
    <name type="scientific">Sinanodonta woodiana</name>
    <name type="common">Chinese pond mussel</name>
    <name type="synonym">Anodonta woodiana</name>
    <dbReference type="NCBI Taxonomy" id="1069815"/>
    <lineage>
        <taxon>Eukaryota</taxon>
        <taxon>Metazoa</taxon>
        <taxon>Spiralia</taxon>
        <taxon>Lophotrochozoa</taxon>
        <taxon>Mollusca</taxon>
        <taxon>Bivalvia</taxon>
        <taxon>Autobranchia</taxon>
        <taxon>Heteroconchia</taxon>
        <taxon>Palaeoheterodonta</taxon>
        <taxon>Unionida</taxon>
        <taxon>Unionoidea</taxon>
        <taxon>Unionidae</taxon>
        <taxon>Unioninae</taxon>
        <taxon>Sinanodonta</taxon>
    </lineage>
</organism>
<evidence type="ECO:0000313" key="1">
    <source>
        <dbReference type="EMBL" id="KAL3863723.1"/>
    </source>
</evidence>
<gene>
    <name evidence="1" type="ORF">ACJMK2_005466</name>
</gene>
<evidence type="ECO:0000313" key="2">
    <source>
        <dbReference type="Proteomes" id="UP001634394"/>
    </source>
</evidence>
<sequence length="145" mass="17304">MTKLSKIAVVEPPRRRIRFDIDDKIAPTRYKSKIVRSIREAKYQHRLNGAAYAYSTYLTNFDDNTLTMPRAKDILSKIPFDGNLKYTVDVIYTSMQQKMSKKERKRLDEQIRYYKNTRPDVVDVLLDNAAAIWKIFHHRKSFTWR</sequence>
<protein>
    <submittedName>
        <fullName evidence="1">Uncharacterized protein</fullName>
    </submittedName>
</protein>
<proteinExistence type="predicted"/>
<dbReference type="EMBL" id="JBJQND010000010">
    <property type="protein sequence ID" value="KAL3863723.1"/>
    <property type="molecule type" value="Genomic_DNA"/>
</dbReference>